<evidence type="ECO:0000313" key="3">
    <source>
        <dbReference type="Proteomes" id="UP001051844"/>
    </source>
</evidence>
<name>A0AA37FFT9_9ACTN</name>
<dbReference type="Proteomes" id="UP001051844">
    <property type="component" value="Unassembled WGS sequence"/>
</dbReference>
<evidence type="ECO:0000313" key="2">
    <source>
        <dbReference type="EMBL" id="GHI49819.1"/>
    </source>
</evidence>
<organism evidence="2 3">
    <name type="scientific">Streptomyces albidoflavus</name>
    <dbReference type="NCBI Taxonomy" id="1886"/>
    <lineage>
        <taxon>Bacteria</taxon>
        <taxon>Bacillati</taxon>
        <taxon>Actinomycetota</taxon>
        <taxon>Actinomycetes</taxon>
        <taxon>Kitasatosporales</taxon>
        <taxon>Streptomycetaceae</taxon>
        <taxon>Streptomyces</taxon>
        <taxon>Streptomyces albidoflavus group</taxon>
    </lineage>
</organism>
<dbReference type="EMBL" id="BNDZ01000005">
    <property type="protein sequence ID" value="GHI49819.1"/>
    <property type="molecule type" value="Genomic_DNA"/>
</dbReference>
<comment type="caution">
    <text evidence="2">The sequence shown here is derived from an EMBL/GenBank/DDBJ whole genome shotgun (WGS) entry which is preliminary data.</text>
</comment>
<protein>
    <submittedName>
        <fullName evidence="2">Uncharacterized protein</fullName>
    </submittedName>
</protein>
<proteinExistence type="predicted"/>
<feature type="region of interest" description="Disordered" evidence="1">
    <location>
        <begin position="18"/>
        <end position="43"/>
    </location>
</feature>
<evidence type="ECO:0000256" key="1">
    <source>
        <dbReference type="SAM" id="MobiDB-lite"/>
    </source>
</evidence>
<gene>
    <name evidence="2" type="ORF">ScoT_59930</name>
</gene>
<accession>A0AA37FFT9</accession>
<sequence>MVCSSISQRVWGRWGRCTRRGSPVTVSRRGAGSADTAGSLTAGRGGLKGSADLFGEAAQAANSQLKGSARGASEE</sequence>
<reference evidence="2" key="1">
    <citation type="submission" date="2022-09" db="EMBL/GenBank/DDBJ databases">
        <title>Whole genome shotgun sequence of Streptomyces albidoflavus NBRC 12854.</title>
        <authorList>
            <person name="Komaki H."/>
            <person name="Tamura T."/>
        </authorList>
    </citation>
    <scope>NUCLEOTIDE SEQUENCE</scope>
    <source>
        <strain evidence="2">NBRC 12854</strain>
    </source>
</reference>
<dbReference type="AlphaFoldDB" id="A0AA37FFT9"/>